<feature type="domain" description="Sulfotransferase" evidence="3">
    <location>
        <begin position="66"/>
        <end position="341"/>
    </location>
</feature>
<evidence type="ECO:0000256" key="2">
    <source>
        <dbReference type="ARBA" id="ARBA00022679"/>
    </source>
</evidence>
<name>A0A482WMM4_LAOST</name>
<comment type="caution">
    <text evidence="4">The sequence shown here is derived from an EMBL/GenBank/DDBJ whole genome shotgun (WGS) entry which is preliminary data.</text>
</comment>
<dbReference type="InParanoid" id="A0A482WMM4"/>
<dbReference type="Proteomes" id="UP000291343">
    <property type="component" value="Unassembled WGS sequence"/>
</dbReference>
<dbReference type="OrthoDB" id="205623at2759"/>
<keyword evidence="2" id="KW-0808">Transferase</keyword>
<keyword evidence="5" id="KW-1185">Reference proteome</keyword>
<dbReference type="AlphaFoldDB" id="A0A482WMM4"/>
<dbReference type="Pfam" id="PF00685">
    <property type="entry name" value="Sulfotransfer_1"/>
    <property type="match status" value="1"/>
</dbReference>
<dbReference type="PANTHER" id="PTHR11783">
    <property type="entry name" value="SULFOTRANSFERASE SULT"/>
    <property type="match status" value="1"/>
</dbReference>
<dbReference type="SUPFAM" id="SSF52540">
    <property type="entry name" value="P-loop containing nucleoside triphosphate hydrolases"/>
    <property type="match status" value="1"/>
</dbReference>
<gene>
    <name evidence="4" type="ORF">LSTR_LSTR011738</name>
</gene>
<reference evidence="4 5" key="1">
    <citation type="journal article" date="2017" name="Gigascience">
        <title>Genome sequence of the small brown planthopper, Laodelphax striatellus.</title>
        <authorList>
            <person name="Zhu J."/>
            <person name="Jiang F."/>
            <person name="Wang X."/>
            <person name="Yang P."/>
            <person name="Bao Y."/>
            <person name="Zhao W."/>
            <person name="Wang W."/>
            <person name="Lu H."/>
            <person name="Wang Q."/>
            <person name="Cui N."/>
            <person name="Li J."/>
            <person name="Chen X."/>
            <person name="Luo L."/>
            <person name="Yu J."/>
            <person name="Kang L."/>
            <person name="Cui F."/>
        </authorList>
    </citation>
    <scope>NUCLEOTIDE SEQUENCE [LARGE SCALE GENOMIC DNA]</scope>
    <source>
        <strain evidence="4">Lst14</strain>
    </source>
</reference>
<dbReference type="GO" id="GO:0008146">
    <property type="term" value="F:sulfotransferase activity"/>
    <property type="evidence" value="ECO:0007669"/>
    <property type="project" value="InterPro"/>
</dbReference>
<organism evidence="4 5">
    <name type="scientific">Laodelphax striatellus</name>
    <name type="common">Small brown planthopper</name>
    <name type="synonym">Delphax striatella</name>
    <dbReference type="NCBI Taxonomy" id="195883"/>
    <lineage>
        <taxon>Eukaryota</taxon>
        <taxon>Metazoa</taxon>
        <taxon>Ecdysozoa</taxon>
        <taxon>Arthropoda</taxon>
        <taxon>Hexapoda</taxon>
        <taxon>Insecta</taxon>
        <taxon>Pterygota</taxon>
        <taxon>Neoptera</taxon>
        <taxon>Paraneoptera</taxon>
        <taxon>Hemiptera</taxon>
        <taxon>Auchenorrhyncha</taxon>
        <taxon>Fulgoroidea</taxon>
        <taxon>Delphacidae</taxon>
        <taxon>Criomorphinae</taxon>
        <taxon>Laodelphax</taxon>
    </lineage>
</organism>
<dbReference type="FunCoup" id="A0A482WMM4">
    <property type="interactions" value="24"/>
</dbReference>
<dbReference type="Gene3D" id="3.40.50.300">
    <property type="entry name" value="P-loop containing nucleotide triphosphate hydrolases"/>
    <property type="match status" value="1"/>
</dbReference>
<dbReference type="InterPro" id="IPR027417">
    <property type="entry name" value="P-loop_NTPase"/>
</dbReference>
<evidence type="ECO:0000313" key="4">
    <source>
        <dbReference type="EMBL" id="RZF34496.1"/>
    </source>
</evidence>
<comment type="similarity">
    <text evidence="1">Belongs to the sulfotransferase 1 family.</text>
</comment>
<dbReference type="EMBL" id="QKKF02031305">
    <property type="protein sequence ID" value="RZF34496.1"/>
    <property type="molecule type" value="Genomic_DNA"/>
</dbReference>
<evidence type="ECO:0000313" key="5">
    <source>
        <dbReference type="Proteomes" id="UP000291343"/>
    </source>
</evidence>
<dbReference type="InterPro" id="IPR000863">
    <property type="entry name" value="Sulfotransferase_dom"/>
</dbReference>
<sequence length="351" mass="41367">MSHKEDREINGLPLKINKLDDELNKQLLRDFLGERTGFLQVGPEKYFFPQKFAAEAPHLYNFKVRPDDTWVVTFPRSGTTWTQELVWLLSNNLDFKTASSVPLAERFPFFEFSVFMHEDVKKEFLKENEGDDEKQKIIEEISRPVYEILNSMEGSRFIKTHLPFSLLPPNLLDSGCKVIYVARNPKDVAVSFYHLNRLFKTQGFIGDFAKYWDYFERNLSAWAPYWSHVLEGWNRRNHPNVLFLFYEQMNSALREIIEKVSTFLEKPVTEEQTEQLMNYLDIRNFKNNPAVNFDFLKEVGILNTGEQGFVRKGKTNGWSEEFTPDLIERADKWIKDNLERTDLRFPGMQSS</sequence>
<dbReference type="STRING" id="195883.A0A482WMM4"/>
<proteinExistence type="inferred from homology"/>
<dbReference type="SMR" id="A0A482WMM4"/>
<protein>
    <recommendedName>
        <fullName evidence="3">Sulfotransferase domain-containing protein</fullName>
    </recommendedName>
</protein>
<evidence type="ECO:0000256" key="1">
    <source>
        <dbReference type="ARBA" id="ARBA00005771"/>
    </source>
</evidence>
<evidence type="ECO:0000259" key="3">
    <source>
        <dbReference type="Pfam" id="PF00685"/>
    </source>
</evidence>
<accession>A0A482WMM4</accession>